<sequence length="156" mass="17729">MPATAATKCDIFTFEAIVDDFELSKRDEIDDIVDMYSDFEDDVQIRGRRGEGDDTSEVYNSIFQHVDQIVEFEDFNPQVSFETASSTPPILVVSPSPKRKTSKSPFPLLNMSLHPSPQTKCQSQKENIKIRSPCSKHERRITSLPLLEVMMSNGQR</sequence>
<evidence type="ECO:0000313" key="2">
    <source>
        <dbReference type="EMBL" id="KAK7018046.1"/>
    </source>
</evidence>
<gene>
    <name evidence="2" type="ORF">VNI00_018419</name>
</gene>
<comment type="caution">
    <text evidence="2">The sequence shown here is derived from an EMBL/GenBank/DDBJ whole genome shotgun (WGS) entry which is preliminary data.</text>
</comment>
<proteinExistence type="predicted"/>
<name>A0AAW0B0Q5_9AGAR</name>
<accession>A0AAW0B0Q5</accession>
<protein>
    <submittedName>
        <fullName evidence="2">Uncharacterized protein</fullName>
    </submittedName>
</protein>
<organism evidence="2 3">
    <name type="scientific">Paramarasmius palmivorus</name>
    <dbReference type="NCBI Taxonomy" id="297713"/>
    <lineage>
        <taxon>Eukaryota</taxon>
        <taxon>Fungi</taxon>
        <taxon>Dikarya</taxon>
        <taxon>Basidiomycota</taxon>
        <taxon>Agaricomycotina</taxon>
        <taxon>Agaricomycetes</taxon>
        <taxon>Agaricomycetidae</taxon>
        <taxon>Agaricales</taxon>
        <taxon>Marasmiineae</taxon>
        <taxon>Marasmiaceae</taxon>
        <taxon>Paramarasmius</taxon>
    </lineage>
</organism>
<dbReference type="AlphaFoldDB" id="A0AAW0B0Q5"/>
<keyword evidence="3" id="KW-1185">Reference proteome</keyword>
<feature type="region of interest" description="Disordered" evidence="1">
    <location>
        <begin position="84"/>
        <end position="103"/>
    </location>
</feature>
<reference evidence="2 3" key="1">
    <citation type="submission" date="2024-01" db="EMBL/GenBank/DDBJ databases">
        <title>A draft genome for a cacao thread blight-causing isolate of Paramarasmius palmivorus.</title>
        <authorList>
            <person name="Baruah I.K."/>
            <person name="Bukari Y."/>
            <person name="Amoako-Attah I."/>
            <person name="Meinhardt L.W."/>
            <person name="Bailey B.A."/>
            <person name="Cohen S.P."/>
        </authorList>
    </citation>
    <scope>NUCLEOTIDE SEQUENCE [LARGE SCALE GENOMIC DNA]</scope>
    <source>
        <strain evidence="2 3">GH-12</strain>
    </source>
</reference>
<dbReference type="EMBL" id="JAYKXP010000233">
    <property type="protein sequence ID" value="KAK7018046.1"/>
    <property type="molecule type" value="Genomic_DNA"/>
</dbReference>
<dbReference type="Proteomes" id="UP001383192">
    <property type="component" value="Unassembled WGS sequence"/>
</dbReference>
<evidence type="ECO:0000313" key="3">
    <source>
        <dbReference type="Proteomes" id="UP001383192"/>
    </source>
</evidence>
<evidence type="ECO:0000256" key="1">
    <source>
        <dbReference type="SAM" id="MobiDB-lite"/>
    </source>
</evidence>